<gene>
    <name evidence="7" type="ORF">BE08_28640</name>
</gene>
<dbReference type="SUPFAM" id="SSF88659">
    <property type="entry name" value="Sigma3 and sigma4 domains of RNA polymerase sigma factors"/>
    <property type="match status" value="1"/>
</dbReference>
<dbReference type="GO" id="GO:0003677">
    <property type="term" value="F:DNA binding"/>
    <property type="evidence" value="ECO:0007669"/>
    <property type="project" value="InterPro"/>
</dbReference>
<dbReference type="InterPro" id="IPR036388">
    <property type="entry name" value="WH-like_DNA-bd_sf"/>
</dbReference>
<dbReference type="SUPFAM" id="SSF88946">
    <property type="entry name" value="Sigma2 domain of RNA polymerase sigma factors"/>
    <property type="match status" value="1"/>
</dbReference>
<comment type="similarity">
    <text evidence="1">Belongs to the sigma-70 factor family. ECF subfamily.</text>
</comment>
<name>A0A150PDV0_SORCE</name>
<dbReference type="InterPro" id="IPR007627">
    <property type="entry name" value="RNA_pol_sigma70_r2"/>
</dbReference>
<evidence type="ECO:0000256" key="2">
    <source>
        <dbReference type="ARBA" id="ARBA00023015"/>
    </source>
</evidence>
<feature type="domain" description="RNA polymerase sigma factor 70 region 4 type 2" evidence="6">
    <location>
        <begin position="116"/>
        <end position="165"/>
    </location>
</feature>
<dbReference type="GO" id="GO:0016987">
    <property type="term" value="F:sigma factor activity"/>
    <property type="evidence" value="ECO:0007669"/>
    <property type="project" value="UniProtKB-KW"/>
</dbReference>
<dbReference type="InterPro" id="IPR013249">
    <property type="entry name" value="RNA_pol_sigma70_r4_t2"/>
</dbReference>
<evidence type="ECO:0000259" key="6">
    <source>
        <dbReference type="Pfam" id="PF08281"/>
    </source>
</evidence>
<comment type="caution">
    <text evidence="7">The sequence shown here is derived from an EMBL/GenBank/DDBJ whole genome shotgun (WGS) entry which is preliminary data.</text>
</comment>
<keyword evidence="2" id="KW-0805">Transcription regulation</keyword>
<dbReference type="PANTHER" id="PTHR43133:SF62">
    <property type="entry name" value="RNA POLYMERASE SIGMA FACTOR SIGZ"/>
    <property type="match status" value="1"/>
</dbReference>
<dbReference type="GO" id="GO:0006352">
    <property type="term" value="P:DNA-templated transcription initiation"/>
    <property type="evidence" value="ECO:0007669"/>
    <property type="project" value="InterPro"/>
</dbReference>
<dbReference type="NCBIfam" id="TIGR02937">
    <property type="entry name" value="sigma70-ECF"/>
    <property type="match status" value="1"/>
</dbReference>
<dbReference type="EMBL" id="JELY01002031">
    <property type="protein sequence ID" value="KYF53826.1"/>
    <property type="molecule type" value="Genomic_DNA"/>
</dbReference>
<dbReference type="Pfam" id="PF04542">
    <property type="entry name" value="Sigma70_r2"/>
    <property type="match status" value="1"/>
</dbReference>
<dbReference type="Gene3D" id="1.10.1740.10">
    <property type="match status" value="1"/>
</dbReference>
<feature type="domain" description="RNA polymerase sigma-70 region 2" evidence="5">
    <location>
        <begin position="22"/>
        <end position="86"/>
    </location>
</feature>
<organism evidence="7 8">
    <name type="scientific">Sorangium cellulosum</name>
    <name type="common">Polyangium cellulosum</name>
    <dbReference type="NCBI Taxonomy" id="56"/>
    <lineage>
        <taxon>Bacteria</taxon>
        <taxon>Pseudomonadati</taxon>
        <taxon>Myxococcota</taxon>
        <taxon>Polyangia</taxon>
        <taxon>Polyangiales</taxon>
        <taxon>Polyangiaceae</taxon>
        <taxon>Sorangium</taxon>
    </lineage>
</organism>
<evidence type="ECO:0000256" key="3">
    <source>
        <dbReference type="ARBA" id="ARBA00023082"/>
    </source>
</evidence>
<keyword evidence="4" id="KW-0804">Transcription</keyword>
<keyword evidence="3" id="KW-0731">Sigma factor</keyword>
<dbReference type="InterPro" id="IPR039425">
    <property type="entry name" value="RNA_pol_sigma-70-like"/>
</dbReference>
<reference evidence="7 8" key="1">
    <citation type="submission" date="2014-02" db="EMBL/GenBank/DDBJ databases">
        <title>The small core and large imbalanced accessory genome model reveals a collaborative survival strategy of Sorangium cellulosum strains in nature.</title>
        <authorList>
            <person name="Han K."/>
            <person name="Peng R."/>
            <person name="Blom J."/>
            <person name="Li Y.-Z."/>
        </authorList>
    </citation>
    <scope>NUCLEOTIDE SEQUENCE [LARGE SCALE GENOMIC DNA]</scope>
    <source>
        <strain evidence="7 8">So0157-25</strain>
    </source>
</reference>
<dbReference type="AlphaFoldDB" id="A0A150PDV0"/>
<dbReference type="Proteomes" id="UP000075420">
    <property type="component" value="Unassembled WGS sequence"/>
</dbReference>
<dbReference type="InterPro" id="IPR013324">
    <property type="entry name" value="RNA_pol_sigma_r3/r4-like"/>
</dbReference>
<evidence type="ECO:0000256" key="1">
    <source>
        <dbReference type="ARBA" id="ARBA00010641"/>
    </source>
</evidence>
<dbReference type="InterPro" id="IPR013325">
    <property type="entry name" value="RNA_pol_sigma_r2"/>
</dbReference>
<dbReference type="PANTHER" id="PTHR43133">
    <property type="entry name" value="RNA POLYMERASE ECF-TYPE SIGMA FACTO"/>
    <property type="match status" value="1"/>
</dbReference>
<dbReference type="InterPro" id="IPR014284">
    <property type="entry name" value="RNA_pol_sigma-70_dom"/>
</dbReference>
<protein>
    <submittedName>
        <fullName evidence="7">Uncharacterized protein</fullName>
    </submittedName>
</protein>
<sequence length="183" mass="20873">MRRSAGRERAHAFHELFQAETARRVSRWLAKLRVPERDRRDLSQDVLLLALMRFGSYDPSRGSVVRWLNGIAVNLASRYHAKAARRREVITDPVALCEAGGGATPLDHLLAAERRRLLRSLVLELPFELRSVLSQHDLHEISMRDIAETRAIPLSTVYKWRTRALHGARGALARRIAAEAEER</sequence>
<dbReference type="Gene3D" id="1.10.10.10">
    <property type="entry name" value="Winged helix-like DNA-binding domain superfamily/Winged helix DNA-binding domain"/>
    <property type="match status" value="1"/>
</dbReference>
<dbReference type="Pfam" id="PF08281">
    <property type="entry name" value="Sigma70_r4_2"/>
    <property type="match status" value="1"/>
</dbReference>
<evidence type="ECO:0000259" key="5">
    <source>
        <dbReference type="Pfam" id="PF04542"/>
    </source>
</evidence>
<accession>A0A150PDV0</accession>
<proteinExistence type="inferred from homology"/>
<evidence type="ECO:0000313" key="8">
    <source>
        <dbReference type="Proteomes" id="UP000075420"/>
    </source>
</evidence>
<evidence type="ECO:0000313" key="7">
    <source>
        <dbReference type="EMBL" id="KYF53826.1"/>
    </source>
</evidence>
<evidence type="ECO:0000256" key="4">
    <source>
        <dbReference type="ARBA" id="ARBA00023163"/>
    </source>
</evidence>